<evidence type="ECO:0000313" key="1">
    <source>
        <dbReference type="EMBL" id="MQU09503.1"/>
    </source>
</evidence>
<dbReference type="Proteomes" id="UP000478064">
    <property type="component" value="Unassembled WGS sequence"/>
</dbReference>
<dbReference type="AlphaFoldDB" id="A0A6L5I1R1"/>
<accession>A0A6L5I1R1</accession>
<comment type="caution">
    <text evidence="1">The sequence shown here is derived from an EMBL/GenBank/DDBJ whole genome shotgun (WGS) entry which is preliminary data.</text>
</comment>
<dbReference type="RefSeq" id="WP_153376274.1">
    <property type="nucleotide sequence ID" value="NZ_WIVU01000137.1"/>
</dbReference>
<reference evidence="1 2" key="1">
    <citation type="submission" date="2019-10" db="EMBL/GenBank/DDBJ databases">
        <title>Evaluation of single-gene subtyping targets for Pseudomonas.</title>
        <authorList>
            <person name="Reichler S.J."/>
            <person name="Orsi R.H."/>
            <person name="Wiedmann M."/>
            <person name="Martin N.H."/>
            <person name="Murphy S.I."/>
        </authorList>
    </citation>
    <scope>NUCLEOTIDE SEQUENCE [LARGE SCALE GENOMIC DNA]</scope>
    <source>
        <strain evidence="1 2">FSL R10-1637</strain>
    </source>
</reference>
<proteinExistence type="predicted"/>
<protein>
    <submittedName>
        <fullName evidence="1">Uncharacterized protein</fullName>
    </submittedName>
</protein>
<sequence length="216" mass="24788">MLDSIDFKVTGHALLPYREQFESAISFFIHSIRAQNKLDYTPSRNSFEDSPAEKEINKYSAELSKTLFEAEAVSVLDSLRHAFCSFAYNGLHQLFTRQENENWYPKVILDEELRPNDINKLPDIVVLYRGTDIAEFNSANYGQSWTTCKRIADAFAFKNYIGQSWFKNSERVVLETKISKKHAYFSDQSGEFEVVIDVRNIGCVKIINSLLDAGES</sequence>
<organism evidence="1 2">
    <name type="scientific">Pseudomonas helleri</name>
    <dbReference type="NCBI Taxonomy" id="1608996"/>
    <lineage>
        <taxon>Bacteria</taxon>
        <taxon>Pseudomonadati</taxon>
        <taxon>Pseudomonadota</taxon>
        <taxon>Gammaproteobacteria</taxon>
        <taxon>Pseudomonadales</taxon>
        <taxon>Pseudomonadaceae</taxon>
        <taxon>Pseudomonas</taxon>
    </lineage>
</organism>
<name>A0A6L5I1R1_9PSED</name>
<gene>
    <name evidence="1" type="ORF">GHO27_28080</name>
</gene>
<evidence type="ECO:0000313" key="2">
    <source>
        <dbReference type="Proteomes" id="UP000478064"/>
    </source>
</evidence>
<dbReference type="EMBL" id="WIVU01000137">
    <property type="protein sequence ID" value="MQU09503.1"/>
    <property type="molecule type" value="Genomic_DNA"/>
</dbReference>